<dbReference type="EMBL" id="MU266327">
    <property type="protein sequence ID" value="KAH7931336.1"/>
    <property type="molecule type" value="Genomic_DNA"/>
</dbReference>
<reference evidence="1" key="1">
    <citation type="journal article" date="2021" name="New Phytol.">
        <title>Evolutionary innovations through gain and loss of genes in the ectomycorrhizal Boletales.</title>
        <authorList>
            <person name="Wu G."/>
            <person name="Miyauchi S."/>
            <person name="Morin E."/>
            <person name="Kuo A."/>
            <person name="Drula E."/>
            <person name="Varga T."/>
            <person name="Kohler A."/>
            <person name="Feng B."/>
            <person name="Cao Y."/>
            <person name="Lipzen A."/>
            <person name="Daum C."/>
            <person name="Hundley H."/>
            <person name="Pangilinan J."/>
            <person name="Johnson J."/>
            <person name="Barry K."/>
            <person name="LaButti K."/>
            <person name="Ng V."/>
            <person name="Ahrendt S."/>
            <person name="Min B."/>
            <person name="Choi I.G."/>
            <person name="Park H."/>
            <person name="Plett J.M."/>
            <person name="Magnuson J."/>
            <person name="Spatafora J.W."/>
            <person name="Nagy L.G."/>
            <person name="Henrissat B."/>
            <person name="Grigoriev I.V."/>
            <person name="Yang Z.L."/>
            <person name="Xu J."/>
            <person name="Martin F.M."/>
        </authorList>
    </citation>
    <scope>NUCLEOTIDE SEQUENCE</scope>
    <source>
        <strain evidence="1">KUC20120723A-06</strain>
    </source>
</reference>
<organism evidence="1 2">
    <name type="scientific">Leucogyrophana mollusca</name>
    <dbReference type="NCBI Taxonomy" id="85980"/>
    <lineage>
        <taxon>Eukaryota</taxon>
        <taxon>Fungi</taxon>
        <taxon>Dikarya</taxon>
        <taxon>Basidiomycota</taxon>
        <taxon>Agaricomycotina</taxon>
        <taxon>Agaricomycetes</taxon>
        <taxon>Agaricomycetidae</taxon>
        <taxon>Boletales</taxon>
        <taxon>Boletales incertae sedis</taxon>
        <taxon>Leucogyrophana</taxon>
    </lineage>
</organism>
<keyword evidence="2" id="KW-1185">Reference proteome</keyword>
<proteinExistence type="predicted"/>
<name>A0ACB8C1J7_9AGAM</name>
<dbReference type="Proteomes" id="UP000790709">
    <property type="component" value="Unassembled WGS sequence"/>
</dbReference>
<comment type="caution">
    <text evidence="1">The sequence shown here is derived from an EMBL/GenBank/DDBJ whole genome shotgun (WGS) entry which is preliminary data.</text>
</comment>
<evidence type="ECO:0000313" key="2">
    <source>
        <dbReference type="Proteomes" id="UP000790709"/>
    </source>
</evidence>
<sequence length="70" mass="7835">MLTDGRLESSILHLLECRIPQHPTLAVLESCLALLRNRITNLKSARESVLSCKDGTASVLELEIIRLRHS</sequence>
<accession>A0ACB8C1J7</accession>
<protein>
    <submittedName>
        <fullName evidence="1">Uncharacterized protein</fullName>
    </submittedName>
</protein>
<evidence type="ECO:0000313" key="1">
    <source>
        <dbReference type="EMBL" id="KAH7931336.1"/>
    </source>
</evidence>
<gene>
    <name evidence="1" type="ORF">BV22DRAFT_11266</name>
</gene>